<feature type="transmembrane region" description="Helical" evidence="8">
    <location>
        <begin position="366"/>
        <end position="391"/>
    </location>
</feature>
<comment type="subcellular location">
    <subcellularLocation>
        <location evidence="1">Cell membrane</location>
        <topology evidence="1">Multi-pass membrane protein</topology>
    </subcellularLocation>
</comment>
<evidence type="ECO:0000256" key="5">
    <source>
        <dbReference type="ARBA" id="ARBA00022989"/>
    </source>
</evidence>
<feature type="transmembrane region" description="Helical" evidence="8">
    <location>
        <begin position="804"/>
        <end position="830"/>
    </location>
</feature>
<protein>
    <submittedName>
        <fullName evidence="10">ABC transporter permease</fullName>
    </submittedName>
</protein>
<reference evidence="10 11" key="1">
    <citation type="submission" date="2021-09" db="EMBL/GenBank/DDBJ databases">
        <title>Whole genome sequence of Nocardioides sp. GBK3QG-3.</title>
        <authorList>
            <person name="Tuo L."/>
        </authorList>
    </citation>
    <scope>NUCLEOTIDE SEQUENCE [LARGE SCALE GENOMIC DNA]</scope>
    <source>
        <strain evidence="10 11">GBK3QG-3</strain>
    </source>
</reference>
<feature type="transmembrane region" description="Helical" evidence="8">
    <location>
        <begin position="324"/>
        <end position="345"/>
    </location>
</feature>
<feature type="region of interest" description="Disordered" evidence="7">
    <location>
        <begin position="148"/>
        <end position="168"/>
    </location>
</feature>
<evidence type="ECO:0000256" key="1">
    <source>
        <dbReference type="ARBA" id="ARBA00004651"/>
    </source>
</evidence>
<feature type="transmembrane region" description="Helical" evidence="8">
    <location>
        <begin position="397"/>
        <end position="420"/>
    </location>
</feature>
<dbReference type="RefSeq" id="WP_224124826.1">
    <property type="nucleotide sequence ID" value="NZ_JAIQZJ010000014.1"/>
</dbReference>
<evidence type="ECO:0000256" key="8">
    <source>
        <dbReference type="SAM" id="Phobius"/>
    </source>
</evidence>
<feature type="transmembrane region" description="Helical" evidence="8">
    <location>
        <begin position="850"/>
        <end position="871"/>
    </location>
</feature>
<feature type="domain" description="ABC3 transporter permease C-terminal" evidence="9">
    <location>
        <begin position="765"/>
        <end position="867"/>
    </location>
</feature>
<sequence>MSRRPHWHGPTIAGRLRSDAPLLVLMGLVVAVTTLLTAAVGPVSDGAADRAIVAAVRDAGLDGAVVATLPRDPYGSVGFTRDPRAAEQLRRDADRARLALPPRLAAVLRAPVSTVTTPALHLLDAGPGRYLHLTYAEAPAVHYVAGGAPRPQRRTEASTTPGAPPWPVQVAVSKPVARALGIGPGDRLPAEDDQHQPIRIRISGVYVADDPGDATWQLSPDLLDPAVGVSQGVEQTTGAALVSAATLPDLQLAVPAKELAQHITFLPRPEAVGWAGSGALTQDVAHLQASADPAARGFTWSSLLGSVLTDGRAQVTAARGQAEVVVVGLVVCALLVLALAAQLLVGRRAGPVTVARERGATLLDIAGELLVESVLVAATGAALGLAAAQVLAGGIGWAWSLPVVIVAALAAPVLGAALAARSTSVRRVPANRSARRALDRARSARRLVVEATVLVVAALSLVALHQRGTAQEGGWDGVTAAAAATMCAVAGTVVAVRLVAPVLRVAQRAAHRSTHAVGLLVTARLSRTATRVLPALAVSVAVAQLTFGISLAATEHRGQETGALLAVGGDARLTAAPDPDLETVARQVAEEPGVRAAVAGRVADDVQLVSARSAASVRLVVVDAASYARLLAASPLPDVPALAGLDTGDDRVPALLLGGTPDLQGSPVLHWQDAVVPLDVVGAAPRVDAAIGPVVVVDVGALGRAGVTATPDTVWTVGPGAADALTRAGGDVGSVTTYAAELDARRDAPLASALVRLAAASSVPLLLFAVLGVVLAAAAEAPARGQSLGRLRSLGLADRDLRRVLAGEVLTTVVVATLVGLALGLGAVAATFGSLSLERITGETRTPDVVLPWWTVLVAGVVVLSALAVALSEWRRLHRRVLAELLRS</sequence>
<evidence type="ECO:0000256" key="4">
    <source>
        <dbReference type="ARBA" id="ARBA00022692"/>
    </source>
</evidence>
<dbReference type="PANTHER" id="PTHR30489">
    <property type="entry name" value="LIPOPROTEIN-RELEASING SYSTEM TRANSMEMBRANE PROTEIN LOLE"/>
    <property type="match status" value="1"/>
</dbReference>
<evidence type="ECO:0000256" key="7">
    <source>
        <dbReference type="SAM" id="MobiDB-lite"/>
    </source>
</evidence>
<dbReference type="InterPro" id="IPR051447">
    <property type="entry name" value="Lipoprotein-release_system"/>
</dbReference>
<feature type="transmembrane region" description="Helical" evidence="8">
    <location>
        <begin position="478"/>
        <end position="500"/>
    </location>
</feature>
<feature type="transmembrane region" description="Helical" evidence="8">
    <location>
        <begin position="532"/>
        <end position="553"/>
    </location>
</feature>
<evidence type="ECO:0000259" key="9">
    <source>
        <dbReference type="Pfam" id="PF02687"/>
    </source>
</evidence>
<evidence type="ECO:0000256" key="3">
    <source>
        <dbReference type="ARBA" id="ARBA00022475"/>
    </source>
</evidence>
<evidence type="ECO:0000256" key="6">
    <source>
        <dbReference type="ARBA" id="ARBA00023136"/>
    </source>
</evidence>
<keyword evidence="3" id="KW-1003">Cell membrane</keyword>
<feature type="transmembrane region" description="Helical" evidence="8">
    <location>
        <begin position="763"/>
        <end position="783"/>
    </location>
</feature>
<organism evidence="10 11">
    <name type="scientific">Nocardioides mangrovi</name>
    <dbReference type="NCBI Taxonomy" id="2874580"/>
    <lineage>
        <taxon>Bacteria</taxon>
        <taxon>Bacillati</taxon>
        <taxon>Actinomycetota</taxon>
        <taxon>Actinomycetes</taxon>
        <taxon>Propionibacteriales</taxon>
        <taxon>Nocardioidaceae</taxon>
        <taxon>Nocardioides</taxon>
    </lineage>
</organism>
<keyword evidence="6 8" id="KW-0472">Membrane</keyword>
<keyword evidence="4 8" id="KW-0812">Transmembrane</keyword>
<name>A0ABS7UIH5_9ACTN</name>
<keyword evidence="5 8" id="KW-1133">Transmembrane helix</keyword>
<dbReference type="Pfam" id="PF02687">
    <property type="entry name" value="FtsX"/>
    <property type="match status" value="1"/>
</dbReference>
<proteinExistence type="inferred from homology"/>
<dbReference type="InterPro" id="IPR003838">
    <property type="entry name" value="ABC3_permease_C"/>
</dbReference>
<keyword evidence="11" id="KW-1185">Reference proteome</keyword>
<evidence type="ECO:0000256" key="2">
    <source>
        <dbReference type="ARBA" id="ARBA00005236"/>
    </source>
</evidence>
<comment type="similarity">
    <text evidence="2">Belongs to the ABC-4 integral membrane protein family. LolC/E subfamily.</text>
</comment>
<feature type="transmembrane region" description="Helical" evidence="8">
    <location>
        <begin position="447"/>
        <end position="466"/>
    </location>
</feature>
<gene>
    <name evidence="10" type="ORF">K8U61_19995</name>
</gene>
<comment type="caution">
    <text evidence="10">The sequence shown here is derived from an EMBL/GenBank/DDBJ whole genome shotgun (WGS) entry which is preliminary data.</text>
</comment>
<evidence type="ECO:0000313" key="10">
    <source>
        <dbReference type="EMBL" id="MBZ5740466.1"/>
    </source>
</evidence>
<dbReference type="Proteomes" id="UP000780875">
    <property type="component" value="Unassembled WGS sequence"/>
</dbReference>
<feature type="transmembrane region" description="Helical" evidence="8">
    <location>
        <begin position="20"/>
        <end position="40"/>
    </location>
</feature>
<evidence type="ECO:0000313" key="11">
    <source>
        <dbReference type="Proteomes" id="UP000780875"/>
    </source>
</evidence>
<dbReference type="PANTHER" id="PTHR30489:SF0">
    <property type="entry name" value="LIPOPROTEIN-RELEASING SYSTEM TRANSMEMBRANE PROTEIN LOLE"/>
    <property type="match status" value="1"/>
</dbReference>
<dbReference type="EMBL" id="JAIQZJ010000014">
    <property type="protein sequence ID" value="MBZ5740466.1"/>
    <property type="molecule type" value="Genomic_DNA"/>
</dbReference>
<accession>A0ABS7UIH5</accession>